<reference evidence="1 2" key="1">
    <citation type="submission" date="2019-08" db="EMBL/GenBank/DDBJ databases">
        <title>Draft genome sequences of two oriental melons (Cucumis melo L. var makuwa).</title>
        <authorList>
            <person name="Kwon S.-Y."/>
        </authorList>
    </citation>
    <scope>NUCLEOTIDE SEQUENCE [LARGE SCALE GENOMIC DNA]</scope>
    <source>
        <strain evidence="2">cv. SW 3</strain>
        <tissue evidence="1">Leaf</tissue>
    </source>
</reference>
<name>A0A5A7U947_CUCMM</name>
<dbReference type="AlphaFoldDB" id="A0A5A7U947"/>
<dbReference type="Proteomes" id="UP000321393">
    <property type="component" value="Unassembled WGS sequence"/>
</dbReference>
<comment type="caution">
    <text evidence="1">The sequence shown here is derived from an EMBL/GenBank/DDBJ whole genome shotgun (WGS) entry which is preliminary data.</text>
</comment>
<organism evidence="1 2">
    <name type="scientific">Cucumis melo var. makuwa</name>
    <name type="common">Oriental melon</name>
    <dbReference type="NCBI Taxonomy" id="1194695"/>
    <lineage>
        <taxon>Eukaryota</taxon>
        <taxon>Viridiplantae</taxon>
        <taxon>Streptophyta</taxon>
        <taxon>Embryophyta</taxon>
        <taxon>Tracheophyta</taxon>
        <taxon>Spermatophyta</taxon>
        <taxon>Magnoliopsida</taxon>
        <taxon>eudicotyledons</taxon>
        <taxon>Gunneridae</taxon>
        <taxon>Pentapetalae</taxon>
        <taxon>rosids</taxon>
        <taxon>fabids</taxon>
        <taxon>Cucurbitales</taxon>
        <taxon>Cucurbitaceae</taxon>
        <taxon>Benincaseae</taxon>
        <taxon>Cucumis</taxon>
    </lineage>
</organism>
<protein>
    <submittedName>
        <fullName evidence="1">ABC transporter D family member 1-like</fullName>
    </submittedName>
</protein>
<sequence length="207" mass="23303">MLVGRNSDPSVLSLMSSRSWLRSMQIDSRDCSPDDCRKSGIIEPLRVGCDEITDLQFVNDMMLFCSNGDVFILNHKCQIFGINYNTDKLGRWASMVGCEVRSFSSCYLGLPLGANSRACLLKERLLFKVCKILDQYMRDFLWMDEGKGSQLAHIGILGRILRSSFPRSPIWELCVLGFRPSNRETTEVASIVSSLEGCNIGRRDVSV</sequence>
<dbReference type="EMBL" id="SSTE01010327">
    <property type="protein sequence ID" value="KAA0052423.1"/>
    <property type="molecule type" value="Genomic_DNA"/>
</dbReference>
<accession>A0A5A7U947</accession>
<gene>
    <name evidence="1" type="ORF">E6C27_scaffold120G00180</name>
</gene>
<evidence type="ECO:0000313" key="1">
    <source>
        <dbReference type="EMBL" id="KAA0052423.1"/>
    </source>
</evidence>
<evidence type="ECO:0000313" key="2">
    <source>
        <dbReference type="Proteomes" id="UP000321393"/>
    </source>
</evidence>
<proteinExistence type="predicted"/>